<keyword evidence="2 6" id="KW-0812">Transmembrane</keyword>
<dbReference type="GO" id="GO:1990961">
    <property type="term" value="P:xenobiotic detoxification by transmembrane export across the plasma membrane"/>
    <property type="evidence" value="ECO:0007669"/>
    <property type="project" value="TreeGrafter"/>
</dbReference>
<protein>
    <recommendedName>
        <fullName evidence="7">Major facilitator superfamily (MFS) profile domain-containing protein</fullName>
    </recommendedName>
</protein>
<dbReference type="InterPro" id="IPR011701">
    <property type="entry name" value="MFS"/>
</dbReference>
<feature type="region of interest" description="Disordered" evidence="5">
    <location>
        <begin position="45"/>
        <end position="98"/>
    </location>
</feature>
<dbReference type="EMBL" id="KN846957">
    <property type="protein sequence ID" value="KIW70202.1"/>
    <property type="molecule type" value="Genomic_DNA"/>
</dbReference>
<organism evidence="8 9">
    <name type="scientific">Phialophora macrospora</name>
    <dbReference type="NCBI Taxonomy" id="1851006"/>
    <lineage>
        <taxon>Eukaryota</taxon>
        <taxon>Fungi</taxon>
        <taxon>Dikarya</taxon>
        <taxon>Ascomycota</taxon>
        <taxon>Pezizomycotina</taxon>
        <taxon>Eurotiomycetes</taxon>
        <taxon>Chaetothyriomycetidae</taxon>
        <taxon>Chaetothyriales</taxon>
        <taxon>Herpotrichiellaceae</taxon>
        <taxon>Phialophora</taxon>
    </lineage>
</organism>
<feature type="transmembrane region" description="Helical" evidence="6">
    <location>
        <begin position="330"/>
        <end position="354"/>
    </location>
</feature>
<evidence type="ECO:0000256" key="6">
    <source>
        <dbReference type="SAM" id="Phobius"/>
    </source>
</evidence>
<dbReference type="PANTHER" id="PTHR23502">
    <property type="entry name" value="MAJOR FACILITATOR SUPERFAMILY"/>
    <property type="match status" value="1"/>
</dbReference>
<dbReference type="STRING" id="5601.A0A0D2E7A7"/>
<dbReference type="SUPFAM" id="SSF103473">
    <property type="entry name" value="MFS general substrate transporter"/>
    <property type="match status" value="1"/>
</dbReference>
<evidence type="ECO:0000256" key="3">
    <source>
        <dbReference type="ARBA" id="ARBA00022989"/>
    </source>
</evidence>
<reference evidence="8 9" key="1">
    <citation type="submission" date="2015-01" db="EMBL/GenBank/DDBJ databases">
        <title>The Genome Sequence of Capronia semiimmersa CBS27337.</title>
        <authorList>
            <consortium name="The Broad Institute Genomics Platform"/>
            <person name="Cuomo C."/>
            <person name="de Hoog S."/>
            <person name="Gorbushina A."/>
            <person name="Stielow B."/>
            <person name="Teixiera M."/>
            <person name="Abouelleil A."/>
            <person name="Chapman S.B."/>
            <person name="Priest M."/>
            <person name="Young S.K."/>
            <person name="Wortman J."/>
            <person name="Nusbaum C."/>
            <person name="Birren B."/>
        </authorList>
    </citation>
    <scope>NUCLEOTIDE SEQUENCE [LARGE SCALE GENOMIC DNA]</scope>
    <source>
        <strain evidence="8 9">CBS 27337</strain>
    </source>
</reference>
<feature type="transmembrane region" description="Helical" evidence="6">
    <location>
        <begin position="441"/>
        <end position="461"/>
    </location>
</feature>
<evidence type="ECO:0000256" key="5">
    <source>
        <dbReference type="SAM" id="MobiDB-lite"/>
    </source>
</evidence>
<evidence type="ECO:0000259" key="7">
    <source>
        <dbReference type="PROSITE" id="PS50850"/>
    </source>
</evidence>
<evidence type="ECO:0000256" key="1">
    <source>
        <dbReference type="ARBA" id="ARBA00004141"/>
    </source>
</evidence>
<feature type="transmembrane region" description="Helical" evidence="6">
    <location>
        <begin position="507"/>
        <end position="534"/>
    </location>
</feature>
<evidence type="ECO:0000313" key="8">
    <source>
        <dbReference type="EMBL" id="KIW70202.1"/>
    </source>
</evidence>
<dbReference type="Proteomes" id="UP000054266">
    <property type="component" value="Unassembled WGS sequence"/>
</dbReference>
<dbReference type="HOGENOM" id="CLU_008455_11_1_1"/>
<keyword evidence="9" id="KW-1185">Reference proteome</keyword>
<feature type="domain" description="Major facilitator superfamily (MFS) profile" evidence="7">
    <location>
        <begin position="169"/>
        <end position="637"/>
    </location>
</feature>
<feature type="transmembrane region" description="Helical" evidence="6">
    <location>
        <begin position="167"/>
        <end position="190"/>
    </location>
</feature>
<dbReference type="CDD" id="cd17323">
    <property type="entry name" value="MFS_Tpo1_MDR_like"/>
    <property type="match status" value="1"/>
</dbReference>
<feature type="transmembrane region" description="Helical" evidence="6">
    <location>
        <begin position="482"/>
        <end position="501"/>
    </location>
</feature>
<dbReference type="GO" id="GO:0015244">
    <property type="term" value="F:fluconazole transmembrane transporter activity"/>
    <property type="evidence" value="ECO:0007669"/>
    <property type="project" value="TreeGrafter"/>
</dbReference>
<evidence type="ECO:0000313" key="9">
    <source>
        <dbReference type="Proteomes" id="UP000054266"/>
    </source>
</evidence>
<evidence type="ECO:0000256" key="4">
    <source>
        <dbReference type="ARBA" id="ARBA00023136"/>
    </source>
</evidence>
<dbReference type="AlphaFoldDB" id="A0A0D2E7A7"/>
<dbReference type="PROSITE" id="PS50850">
    <property type="entry name" value="MFS"/>
    <property type="match status" value="1"/>
</dbReference>
<dbReference type="GO" id="GO:0005886">
    <property type="term" value="C:plasma membrane"/>
    <property type="evidence" value="ECO:0007669"/>
    <property type="project" value="TreeGrafter"/>
</dbReference>
<keyword evidence="3 6" id="KW-1133">Transmembrane helix</keyword>
<gene>
    <name evidence="8" type="ORF">PV04_02494</name>
</gene>
<dbReference type="InterPro" id="IPR020846">
    <property type="entry name" value="MFS_dom"/>
</dbReference>
<feature type="transmembrane region" description="Helical" evidence="6">
    <location>
        <begin position="236"/>
        <end position="255"/>
    </location>
</feature>
<feature type="transmembrane region" description="Helical" evidence="6">
    <location>
        <begin position="579"/>
        <end position="597"/>
    </location>
</feature>
<dbReference type="Gene3D" id="1.20.1250.20">
    <property type="entry name" value="MFS general substrate transporter like domains"/>
    <property type="match status" value="1"/>
</dbReference>
<feature type="transmembrane region" description="Helical" evidence="6">
    <location>
        <begin position="293"/>
        <end position="318"/>
    </location>
</feature>
<dbReference type="InterPro" id="IPR036259">
    <property type="entry name" value="MFS_trans_sf"/>
</dbReference>
<accession>A0A0D2E7A7</accession>
<feature type="region of interest" description="Disordered" evidence="5">
    <location>
        <begin position="618"/>
        <end position="637"/>
    </location>
</feature>
<dbReference type="Pfam" id="PF07690">
    <property type="entry name" value="MFS_1"/>
    <property type="match status" value="1"/>
</dbReference>
<comment type="subcellular location">
    <subcellularLocation>
        <location evidence="1">Membrane</location>
        <topology evidence="1">Multi-pass membrane protein</topology>
    </subcellularLocation>
</comment>
<keyword evidence="4 6" id="KW-0472">Membrane</keyword>
<sequence length="637" mass="69968">MLDIIRDAPAGEFLRWVTKNRILLYPDEKEGFVLPRLESGALLRRAVSDPEQSGSESDEPEKPEPEPEESGPEPEKDGGQEMEPAEGSSTPPVMTRGVDTRLSLTVSRQRSLPWTEERLSLDQQLELEKTKSKPISLTKSADGTILVDWYTTDDPDNPQNWSQGKKMFVLVQICLYTFAMYGGSSIYVVSEGGVMERFGVSPAAAALGLSMYVIGYGLGPLLFAPLCEIPAIGRNGVYTPTFTLFIIMCVPTAVVDNFGGLLVLRFLQGFLSSPCLANGAASIGDIFPLQLLALYLSCWTAACFWGPALGPVVASFAVTAEGWRWSLWELLWLSAPIWAVYLVAFPETSAANILRRRAQRLRKLTGRTDLRSQSEIEQEHMNYAAVFWDAIIKPMEIMIKDPAVAFTNVYSALLYGIYYSFFEAFPLVYVAIYGFNLGELGLTFISVGVSCLLGLIIYVLYLALYLGPDIAKRGLRAPEHRLVPALFAVCTLPGGLFMFGWTSRHGVHWIASLIGVLIVVTSNFIIFQCIFVYLPMSYPQYTASLMASNDLFRSLFAAGCVEFSRPMFRNLGIGPGSSLLAGLATGGVAGMFALWMFGGKLRAKSKFAVVSGIWVEKSNHTPPPSEPERQGSTEAQG</sequence>
<proteinExistence type="predicted"/>
<evidence type="ECO:0000256" key="2">
    <source>
        <dbReference type="ARBA" id="ARBA00022692"/>
    </source>
</evidence>
<feature type="transmembrane region" description="Helical" evidence="6">
    <location>
        <begin position="202"/>
        <end position="224"/>
    </location>
</feature>
<dbReference type="PANTHER" id="PTHR23502:SF23">
    <property type="entry name" value="FLUCONAZOLE RESISTANCE PROTEIN 1"/>
    <property type="match status" value="1"/>
</dbReference>
<name>A0A0D2E7A7_9EURO</name>